<proteinExistence type="predicted"/>
<accession>B3RM21</accession>
<feature type="compositionally biased region" description="Basic and acidic residues" evidence="1">
    <location>
        <begin position="39"/>
        <end position="55"/>
    </location>
</feature>
<feature type="region of interest" description="Disordered" evidence="1">
    <location>
        <begin position="1"/>
        <end position="100"/>
    </location>
</feature>
<dbReference type="PANTHER" id="PTHR31968:SF4">
    <property type="entry name" value="SERINE_ARGININE-RELATED PROTEIN 53"/>
    <property type="match status" value="1"/>
</dbReference>
<dbReference type="PANTHER" id="PTHR31968">
    <property type="entry name" value="SERINE/ARGININE-RELATED PROTEIN 53"/>
    <property type="match status" value="1"/>
</dbReference>
<evidence type="ECO:0000313" key="2">
    <source>
        <dbReference type="EMBL" id="EDV29622.1"/>
    </source>
</evidence>
<dbReference type="RefSeq" id="XP_002108824.1">
    <property type="nucleotide sequence ID" value="XM_002108788.1"/>
</dbReference>
<dbReference type="EMBL" id="DS985241">
    <property type="protein sequence ID" value="EDV29622.1"/>
    <property type="molecule type" value="Genomic_DNA"/>
</dbReference>
<evidence type="ECO:0000313" key="3">
    <source>
        <dbReference type="Proteomes" id="UP000009022"/>
    </source>
</evidence>
<dbReference type="AlphaFoldDB" id="B3RM21"/>
<organism evidence="2 3">
    <name type="scientific">Trichoplax adhaerens</name>
    <name type="common">Trichoplax reptans</name>
    <dbReference type="NCBI Taxonomy" id="10228"/>
    <lineage>
        <taxon>Eukaryota</taxon>
        <taxon>Metazoa</taxon>
        <taxon>Placozoa</taxon>
        <taxon>Uniplacotomia</taxon>
        <taxon>Trichoplacea</taxon>
        <taxon>Trichoplacidae</taxon>
        <taxon>Trichoplax</taxon>
    </lineage>
</organism>
<dbReference type="InterPro" id="IPR034604">
    <property type="entry name" value="SRRP53"/>
</dbReference>
<feature type="compositionally biased region" description="Basic and acidic residues" evidence="1">
    <location>
        <begin position="63"/>
        <end position="76"/>
    </location>
</feature>
<dbReference type="GO" id="GO:0000380">
    <property type="term" value="P:alternative mRNA splicing, via spliceosome"/>
    <property type="evidence" value="ECO:0000318"/>
    <property type="project" value="GO_Central"/>
</dbReference>
<name>B3RM21_TRIAD</name>
<dbReference type="InParanoid" id="B3RM21"/>
<keyword evidence="3" id="KW-1185">Reference proteome</keyword>
<dbReference type="STRING" id="10228.B3RM21"/>
<protein>
    <submittedName>
        <fullName evidence="2">Uncharacterized protein</fullName>
    </submittedName>
</protein>
<dbReference type="Proteomes" id="UP000009022">
    <property type="component" value="Unassembled WGS sequence"/>
</dbReference>
<dbReference type="GO" id="GO:0005634">
    <property type="term" value="C:nucleus"/>
    <property type="evidence" value="ECO:0000318"/>
    <property type="project" value="GO_Central"/>
</dbReference>
<feature type="region of interest" description="Disordered" evidence="1">
    <location>
        <begin position="216"/>
        <end position="247"/>
    </location>
</feature>
<evidence type="ECO:0000256" key="1">
    <source>
        <dbReference type="SAM" id="MobiDB-lite"/>
    </source>
</evidence>
<feature type="compositionally biased region" description="Basic and acidic residues" evidence="1">
    <location>
        <begin position="1"/>
        <end position="31"/>
    </location>
</feature>
<sequence length="247" mass="29339">MDRSERSMSRNSRSERYYNDSRHRDKYDSRRDRHRSRSRERDPGHRRYDDDEKARHSQGSRSDYYRDRYDARKDSKLTSSRTSSKNYSKIIPGYDKMSDAEKLKTRTRYQLKDSTKSDFLQSKSDREWTTIKNTKSFDLEVTDFREKVDMDAVNDIDNSETFVSKPFTPNQKKSQDSTETICKPIISHDEAIFGCKPSNVILEDAKQAQLQRNYALDSSFPSPSNKQSRWMEKLKSLHKKKHEESEE</sequence>
<feature type="compositionally biased region" description="Polar residues" evidence="1">
    <location>
        <begin position="77"/>
        <end position="87"/>
    </location>
</feature>
<reference evidence="2 3" key="1">
    <citation type="journal article" date="2008" name="Nature">
        <title>The Trichoplax genome and the nature of placozoans.</title>
        <authorList>
            <person name="Srivastava M."/>
            <person name="Begovic E."/>
            <person name="Chapman J."/>
            <person name="Putnam N.H."/>
            <person name="Hellsten U."/>
            <person name="Kawashima T."/>
            <person name="Kuo A."/>
            <person name="Mitros T."/>
            <person name="Salamov A."/>
            <person name="Carpenter M.L."/>
            <person name="Signorovitch A.Y."/>
            <person name="Moreno M.A."/>
            <person name="Kamm K."/>
            <person name="Grimwood J."/>
            <person name="Schmutz J."/>
            <person name="Shapiro H."/>
            <person name="Grigoriev I.V."/>
            <person name="Buss L.W."/>
            <person name="Schierwater B."/>
            <person name="Dellaporta S.L."/>
            <person name="Rokhsar D.S."/>
        </authorList>
    </citation>
    <scope>NUCLEOTIDE SEQUENCE [LARGE SCALE GENOMIC DNA]</scope>
    <source>
        <strain evidence="2 3">Grell-BS-1999</strain>
    </source>
</reference>
<feature type="compositionally biased region" description="Polar residues" evidence="1">
    <location>
        <begin position="219"/>
        <end position="228"/>
    </location>
</feature>
<dbReference type="HOGENOM" id="CLU_1125800_0_0_1"/>
<dbReference type="CTD" id="6749304"/>
<dbReference type="KEGG" id="tad:TRIADDRAFT_52204"/>
<dbReference type="GO" id="GO:0005737">
    <property type="term" value="C:cytoplasm"/>
    <property type="evidence" value="ECO:0000318"/>
    <property type="project" value="GO_Central"/>
</dbReference>
<gene>
    <name evidence="2" type="ORF">TRIADDRAFT_52204</name>
</gene>
<dbReference type="GeneID" id="6749304"/>